<organism evidence="2">
    <name type="scientific">Selaginella moellendorffii</name>
    <name type="common">Spikemoss</name>
    <dbReference type="NCBI Taxonomy" id="88036"/>
    <lineage>
        <taxon>Eukaryota</taxon>
        <taxon>Viridiplantae</taxon>
        <taxon>Streptophyta</taxon>
        <taxon>Embryophyta</taxon>
        <taxon>Tracheophyta</taxon>
        <taxon>Lycopodiopsida</taxon>
        <taxon>Selaginellales</taxon>
        <taxon>Selaginellaceae</taxon>
        <taxon>Selaginella</taxon>
    </lineage>
</organism>
<keyword evidence="2" id="KW-1185">Reference proteome</keyword>
<dbReference type="HOGENOM" id="CLU_1139660_0_0_1"/>
<dbReference type="Gramene" id="EFJ05237">
    <property type="protein sequence ID" value="EFJ05237"/>
    <property type="gene ID" value="SELMODRAFT_431747"/>
</dbReference>
<dbReference type="Gene3D" id="1.20.930.20">
    <property type="entry name" value="Adaptor protein Cbl, N-terminal domain"/>
    <property type="match status" value="1"/>
</dbReference>
<name>D8TDN1_SELML</name>
<dbReference type="InParanoid" id="D8TDN1"/>
<dbReference type="EMBL" id="GL377732">
    <property type="protein sequence ID" value="EFJ05237.1"/>
    <property type="molecule type" value="Genomic_DNA"/>
</dbReference>
<reference evidence="1 2" key="1">
    <citation type="journal article" date="2011" name="Science">
        <title>The Selaginella genome identifies genetic changes associated with the evolution of vascular plants.</title>
        <authorList>
            <person name="Banks J.A."/>
            <person name="Nishiyama T."/>
            <person name="Hasebe M."/>
            <person name="Bowman J.L."/>
            <person name="Gribskov M."/>
            <person name="dePamphilis C."/>
            <person name="Albert V.A."/>
            <person name="Aono N."/>
            <person name="Aoyama T."/>
            <person name="Ambrose B.A."/>
            <person name="Ashton N.W."/>
            <person name="Axtell M.J."/>
            <person name="Barker E."/>
            <person name="Barker M.S."/>
            <person name="Bennetzen J.L."/>
            <person name="Bonawitz N.D."/>
            <person name="Chapple C."/>
            <person name="Cheng C."/>
            <person name="Correa L.G."/>
            <person name="Dacre M."/>
            <person name="DeBarry J."/>
            <person name="Dreyer I."/>
            <person name="Elias M."/>
            <person name="Engstrom E.M."/>
            <person name="Estelle M."/>
            <person name="Feng L."/>
            <person name="Finet C."/>
            <person name="Floyd S.K."/>
            <person name="Frommer W.B."/>
            <person name="Fujita T."/>
            <person name="Gramzow L."/>
            <person name="Gutensohn M."/>
            <person name="Harholt J."/>
            <person name="Hattori M."/>
            <person name="Heyl A."/>
            <person name="Hirai T."/>
            <person name="Hiwatashi Y."/>
            <person name="Ishikawa M."/>
            <person name="Iwata M."/>
            <person name="Karol K.G."/>
            <person name="Koehler B."/>
            <person name="Kolukisaoglu U."/>
            <person name="Kubo M."/>
            <person name="Kurata T."/>
            <person name="Lalonde S."/>
            <person name="Li K."/>
            <person name="Li Y."/>
            <person name="Litt A."/>
            <person name="Lyons E."/>
            <person name="Manning G."/>
            <person name="Maruyama T."/>
            <person name="Michael T.P."/>
            <person name="Mikami K."/>
            <person name="Miyazaki S."/>
            <person name="Morinaga S."/>
            <person name="Murata T."/>
            <person name="Mueller-Roeber B."/>
            <person name="Nelson D.R."/>
            <person name="Obara M."/>
            <person name="Oguri Y."/>
            <person name="Olmstead R.G."/>
            <person name="Onodera N."/>
            <person name="Petersen B.L."/>
            <person name="Pils B."/>
            <person name="Prigge M."/>
            <person name="Rensing S.A."/>
            <person name="Riano-Pachon D.M."/>
            <person name="Roberts A.W."/>
            <person name="Sato Y."/>
            <person name="Scheller H.V."/>
            <person name="Schulz B."/>
            <person name="Schulz C."/>
            <person name="Shakirov E.V."/>
            <person name="Shibagaki N."/>
            <person name="Shinohara N."/>
            <person name="Shippen D.E."/>
            <person name="Soerensen I."/>
            <person name="Sotooka R."/>
            <person name="Sugimoto N."/>
            <person name="Sugita M."/>
            <person name="Sumikawa N."/>
            <person name="Tanurdzic M."/>
            <person name="Theissen G."/>
            <person name="Ulvskov P."/>
            <person name="Wakazuki S."/>
            <person name="Weng J.K."/>
            <person name="Willats W.W."/>
            <person name="Wipf D."/>
            <person name="Wolf P.G."/>
            <person name="Yang L."/>
            <person name="Zimmer A.D."/>
            <person name="Zhu Q."/>
            <person name="Mitros T."/>
            <person name="Hellsten U."/>
            <person name="Loque D."/>
            <person name="Otillar R."/>
            <person name="Salamov A."/>
            <person name="Schmutz J."/>
            <person name="Shapiro H."/>
            <person name="Lindquist E."/>
            <person name="Lucas S."/>
            <person name="Rokhsar D."/>
            <person name="Grigoriev I.V."/>
        </authorList>
    </citation>
    <scope>NUCLEOTIDE SEQUENCE [LARGE SCALE GENOMIC DNA]</scope>
</reference>
<dbReference type="KEGG" id="smo:SELMODRAFT_431747"/>
<evidence type="ECO:0000313" key="1">
    <source>
        <dbReference type="EMBL" id="EFJ05237.1"/>
    </source>
</evidence>
<proteinExistence type="predicted"/>
<evidence type="ECO:0000313" key="2">
    <source>
        <dbReference type="Proteomes" id="UP000001514"/>
    </source>
</evidence>
<protein>
    <submittedName>
        <fullName evidence="1">Uncharacterized protein</fullName>
    </submittedName>
</protein>
<dbReference type="InterPro" id="IPR036537">
    <property type="entry name" value="Adaptor_Cbl_N_dom_sf"/>
</dbReference>
<dbReference type="GO" id="GO:0007166">
    <property type="term" value="P:cell surface receptor signaling pathway"/>
    <property type="evidence" value="ECO:0007669"/>
    <property type="project" value="InterPro"/>
</dbReference>
<gene>
    <name evidence="1" type="ORF">SELMODRAFT_431747</name>
</gene>
<dbReference type="AlphaFoldDB" id="D8TDN1"/>
<dbReference type="Proteomes" id="UP000001514">
    <property type="component" value="Unassembled WGS sequence"/>
</dbReference>
<sequence>MAIKANELQQCINMIEALVDTESEAKNFRMHCHDIIKCAQSLHPILLRLQKELPEIVDANGTNPIFHKLNKLLEEALLVIRKTAQFGTMEKILDHGESKHKLDDILASLQSACREMDAFVAGYENLLTLGESSNPEKTSIIKSSNFLKYNVTLYALTLAYPLTYHVKNSNVVKLYITSQFPEISQAQGPLSFGIKEQCNHIFIWVNSFLFRDRNFLASPLREIKMCLEIAMGNLDEPNEVLVGD</sequence>
<accession>D8TDN1</accession>